<dbReference type="Pfam" id="PF01261">
    <property type="entry name" value="AP_endonuc_2"/>
    <property type="match status" value="1"/>
</dbReference>
<dbReference type="InterPro" id="IPR036237">
    <property type="entry name" value="Xyl_isomerase-like_sf"/>
</dbReference>
<feature type="domain" description="Xylose isomerase-like TIM barrel" evidence="1">
    <location>
        <begin position="170"/>
        <end position="238"/>
    </location>
</feature>
<proteinExistence type="predicted"/>
<dbReference type="STRING" id="1123303.GCA_000372425_00723"/>
<keyword evidence="2" id="KW-0413">Isomerase</keyword>
<organism evidence="2 3">
    <name type="scientific">Streptococcus ferus</name>
    <dbReference type="NCBI Taxonomy" id="1345"/>
    <lineage>
        <taxon>Bacteria</taxon>
        <taxon>Bacillati</taxon>
        <taxon>Bacillota</taxon>
        <taxon>Bacilli</taxon>
        <taxon>Lactobacillales</taxon>
        <taxon>Streptococcaceae</taxon>
        <taxon>Streptococcus</taxon>
    </lineage>
</organism>
<evidence type="ECO:0000313" key="3">
    <source>
        <dbReference type="Proteomes" id="UP000249495"/>
    </source>
</evidence>
<keyword evidence="3" id="KW-1185">Reference proteome</keyword>
<dbReference type="SUPFAM" id="SSF51658">
    <property type="entry name" value="Xylose isomerase-like"/>
    <property type="match status" value="1"/>
</dbReference>
<dbReference type="RefSeq" id="WP_018030053.1">
    <property type="nucleotide sequence ID" value="NZ_LS483343.1"/>
</dbReference>
<accession>A0A2X3VMI7</accession>
<protein>
    <submittedName>
        <fullName evidence="2">Xylose isomerase-like protein</fullName>
    </submittedName>
</protein>
<name>A0A2X3VMI7_9STRE</name>
<dbReference type="EMBL" id="LS483343">
    <property type="protein sequence ID" value="SQF40628.1"/>
    <property type="molecule type" value="Genomic_DNA"/>
</dbReference>
<dbReference type="GO" id="GO:0016853">
    <property type="term" value="F:isomerase activity"/>
    <property type="evidence" value="ECO:0007669"/>
    <property type="project" value="UniProtKB-KW"/>
</dbReference>
<evidence type="ECO:0000259" key="1">
    <source>
        <dbReference type="Pfam" id="PF01261"/>
    </source>
</evidence>
<dbReference type="AlphaFoldDB" id="A0A2X3VMI7"/>
<dbReference type="OrthoDB" id="2799545at2"/>
<dbReference type="KEGG" id="sfer:NCTC12278_01200"/>
<evidence type="ECO:0000313" key="2">
    <source>
        <dbReference type="EMBL" id="SQF40628.1"/>
    </source>
</evidence>
<dbReference type="Proteomes" id="UP000249495">
    <property type="component" value="Chromosome 1"/>
</dbReference>
<reference evidence="2 3" key="1">
    <citation type="submission" date="2018-06" db="EMBL/GenBank/DDBJ databases">
        <authorList>
            <consortium name="Pathogen Informatics"/>
            <person name="Doyle S."/>
        </authorList>
    </citation>
    <scope>NUCLEOTIDE SEQUENCE [LARGE SCALE GENOMIC DNA]</scope>
    <source>
        <strain evidence="2 3">NCTC12278</strain>
    </source>
</reference>
<dbReference type="InterPro" id="IPR013022">
    <property type="entry name" value="Xyl_isomerase-like_TIM-brl"/>
</dbReference>
<sequence>MRLGLKSSAAPDQMESRLKYRPSVYEFYTSEHDLTKEGLSRLEQGIRRVKDAGIRDIILHHPVFYRGEMLELVAKADCHPQLVDFIDYSTRTLLDLAAKYDIQVLVHGSYEKQTHAFIADYRSLAEATEVLWQRLDIYRDFGKDRIMFENSISPLFCFGDRELEREIFKRGYRLAYDVSHAFIALKGNQEALEDSLAYLKDHIVHYHLVDSKGQEHDSLPLGQGSIDWKRVIPLLNPKATSIYEIDLADMLDPREQLASHAYLQQLFS</sequence>
<gene>
    <name evidence="2" type="ORF">NCTC12278_01200</name>
</gene>
<dbReference type="Gene3D" id="3.20.20.150">
    <property type="entry name" value="Divalent-metal-dependent TIM barrel enzymes"/>
    <property type="match status" value="1"/>
</dbReference>